<name>A0AAD5QT87_PARTN</name>
<dbReference type="Proteomes" id="UP001196413">
    <property type="component" value="Unassembled WGS sequence"/>
</dbReference>
<dbReference type="AlphaFoldDB" id="A0AAD5QT87"/>
<reference evidence="1" key="1">
    <citation type="submission" date="2021-06" db="EMBL/GenBank/DDBJ databases">
        <title>Parelaphostrongylus tenuis whole genome reference sequence.</title>
        <authorList>
            <person name="Garwood T.J."/>
            <person name="Larsen P.A."/>
            <person name="Fountain-Jones N.M."/>
            <person name="Garbe J.R."/>
            <person name="Macchietto M.G."/>
            <person name="Kania S.A."/>
            <person name="Gerhold R.W."/>
            <person name="Richards J.E."/>
            <person name="Wolf T.M."/>
        </authorList>
    </citation>
    <scope>NUCLEOTIDE SEQUENCE</scope>
    <source>
        <strain evidence="1">MNPRO001-30</strain>
        <tissue evidence="1">Meninges</tissue>
    </source>
</reference>
<proteinExistence type="predicted"/>
<evidence type="ECO:0000313" key="2">
    <source>
        <dbReference type="Proteomes" id="UP001196413"/>
    </source>
</evidence>
<evidence type="ECO:0000313" key="1">
    <source>
        <dbReference type="EMBL" id="KAJ1358166.1"/>
    </source>
</evidence>
<dbReference type="EMBL" id="JAHQIW010003311">
    <property type="protein sequence ID" value="KAJ1358166.1"/>
    <property type="molecule type" value="Genomic_DNA"/>
</dbReference>
<keyword evidence="2" id="KW-1185">Reference proteome</keyword>
<protein>
    <submittedName>
        <fullName evidence="1">Uncharacterized protein</fullName>
    </submittedName>
</protein>
<sequence>MIEKWHICGHRTNDEYKNTVSRSEDMRQECAKRMQSIAPRDLIPLEYSRVANSL</sequence>
<accession>A0AAD5QT87</accession>
<comment type="caution">
    <text evidence="1">The sequence shown here is derived from an EMBL/GenBank/DDBJ whole genome shotgun (WGS) entry which is preliminary data.</text>
</comment>
<gene>
    <name evidence="1" type="ORF">KIN20_016499</name>
</gene>
<organism evidence="1 2">
    <name type="scientific">Parelaphostrongylus tenuis</name>
    <name type="common">Meningeal worm</name>
    <dbReference type="NCBI Taxonomy" id="148309"/>
    <lineage>
        <taxon>Eukaryota</taxon>
        <taxon>Metazoa</taxon>
        <taxon>Ecdysozoa</taxon>
        <taxon>Nematoda</taxon>
        <taxon>Chromadorea</taxon>
        <taxon>Rhabditida</taxon>
        <taxon>Rhabditina</taxon>
        <taxon>Rhabditomorpha</taxon>
        <taxon>Strongyloidea</taxon>
        <taxon>Metastrongylidae</taxon>
        <taxon>Parelaphostrongylus</taxon>
    </lineage>
</organism>